<accession>A0AAJ8BMN1</accession>
<dbReference type="KEGG" id="ang:An02g05280"/>
<reference evidence="1" key="2">
    <citation type="submission" date="2025-08" db="UniProtKB">
        <authorList>
            <consortium name="RefSeq"/>
        </authorList>
    </citation>
    <scope>IDENTIFICATION</scope>
</reference>
<organism evidence="1">
    <name type="scientific">Aspergillus niger</name>
    <dbReference type="NCBI Taxonomy" id="5061"/>
    <lineage>
        <taxon>Eukaryota</taxon>
        <taxon>Fungi</taxon>
        <taxon>Dikarya</taxon>
        <taxon>Ascomycota</taxon>
        <taxon>Pezizomycotina</taxon>
        <taxon>Eurotiomycetes</taxon>
        <taxon>Eurotiomycetidae</taxon>
        <taxon>Eurotiales</taxon>
        <taxon>Aspergillaceae</taxon>
        <taxon>Aspergillus</taxon>
        <taxon>Aspergillus subgen. Circumdati</taxon>
    </lineage>
</organism>
<proteinExistence type="predicted"/>
<name>A0AAJ8BMN1_ASPNG</name>
<protein>
    <submittedName>
        <fullName evidence="1">Uncharacterized protein</fullName>
    </submittedName>
</protein>
<dbReference type="RefSeq" id="XP_059599972.1">
    <property type="nucleotide sequence ID" value="XM_059746291.1"/>
</dbReference>
<reference evidence="1" key="1">
    <citation type="submission" date="2025-02" db="EMBL/GenBank/DDBJ databases">
        <authorList>
            <consortium name="NCBI Genome Project"/>
        </authorList>
    </citation>
    <scope>NUCLEOTIDE SEQUENCE</scope>
</reference>
<dbReference type="GeneID" id="84590324"/>
<sequence>MSRMSILKSLKGGEVGDRPTLVRRPQVCLKKSKQNMGCCRTDKTRERFNQPSPTFLPLDRPGLLSEKPLPVPLVGRWRLFRLALREGLKGWKQPELDEERERKRVGVRREKAGGGDHGYPYVKPHGRRYLDSLISPTYFSLLNMFGRGRLQDQTWLIGEISASMEQIKSTNHLLIRKRSSGKGSPEATT</sequence>
<gene>
    <name evidence="1" type="ORF">An02g05280</name>
</gene>
<evidence type="ECO:0000313" key="1">
    <source>
        <dbReference type="RefSeq" id="XP_059599972.1"/>
    </source>
</evidence>
<dbReference type="AlphaFoldDB" id="A0AAJ8BMN1"/>
<dbReference type="VEuPathDB" id="FungiDB:An02g05280"/>